<name>X1TQB7_9ZZZZ</name>
<feature type="non-terminal residue" evidence="1">
    <location>
        <position position="40"/>
    </location>
</feature>
<gene>
    <name evidence="1" type="ORF">S12H4_28944</name>
</gene>
<protein>
    <submittedName>
        <fullName evidence="1">Uncharacterized protein</fullName>
    </submittedName>
</protein>
<comment type="caution">
    <text evidence="1">The sequence shown here is derived from an EMBL/GenBank/DDBJ whole genome shotgun (WGS) entry which is preliminary data.</text>
</comment>
<accession>X1TQB7</accession>
<dbReference type="AlphaFoldDB" id="X1TQB7"/>
<reference evidence="1" key="1">
    <citation type="journal article" date="2014" name="Front. Microbiol.">
        <title>High frequency of phylogenetically diverse reductive dehalogenase-homologous genes in deep subseafloor sedimentary metagenomes.</title>
        <authorList>
            <person name="Kawai M."/>
            <person name="Futagami T."/>
            <person name="Toyoda A."/>
            <person name="Takaki Y."/>
            <person name="Nishi S."/>
            <person name="Hori S."/>
            <person name="Arai W."/>
            <person name="Tsubouchi T."/>
            <person name="Morono Y."/>
            <person name="Uchiyama I."/>
            <person name="Ito T."/>
            <person name="Fujiyama A."/>
            <person name="Inagaki F."/>
            <person name="Takami H."/>
        </authorList>
    </citation>
    <scope>NUCLEOTIDE SEQUENCE</scope>
    <source>
        <strain evidence="1">Expedition CK06-06</strain>
    </source>
</reference>
<evidence type="ECO:0000313" key="1">
    <source>
        <dbReference type="EMBL" id="GAI93546.1"/>
    </source>
</evidence>
<dbReference type="EMBL" id="BARW01016651">
    <property type="protein sequence ID" value="GAI93546.1"/>
    <property type="molecule type" value="Genomic_DNA"/>
</dbReference>
<organism evidence="1">
    <name type="scientific">marine sediment metagenome</name>
    <dbReference type="NCBI Taxonomy" id="412755"/>
    <lineage>
        <taxon>unclassified sequences</taxon>
        <taxon>metagenomes</taxon>
        <taxon>ecological metagenomes</taxon>
    </lineage>
</organism>
<sequence length="40" mass="4837">MIKANDLWELTERIMDTETNIYNRSSELELLKREIAINLR</sequence>
<proteinExistence type="predicted"/>